<evidence type="ECO:0000256" key="3">
    <source>
        <dbReference type="ARBA" id="ARBA00023163"/>
    </source>
</evidence>
<dbReference type="Proteomes" id="UP000813463">
    <property type="component" value="Chromosome 3"/>
</dbReference>
<dbReference type="PANTHER" id="PTHR31719">
    <property type="entry name" value="NAC TRANSCRIPTION FACTOR 56"/>
    <property type="match status" value="1"/>
</dbReference>
<evidence type="ECO:0000256" key="2">
    <source>
        <dbReference type="ARBA" id="ARBA00023125"/>
    </source>
</evidence>
<evidence type="ECO:0000313" key="7">
    <source>
        <dbReference type="RefSeq" id="XP_021843045.1"/>
    </source>
</evidence>
<name>A0A9R0JQN7_SPIOL</name>
<keyword evidence="2" id="KW-0238">DNA-binding</keyword>
<dbReference type="GO" id="GO:0006355">
    <property type="term" value="P:regulation of DNA-templated transcription"/>
    <property type="evidence" value="ECO:0007669"/>
    <property type="project" value="InterPro"/>
</dbReference>
<accession>A0A9R0JQN7</accession>
<dbReference type="OrthoDB" id="774757at2759"/>
<reference evidence="6" key="1">
    <citation type="journal article" date="2021" name="Nat. Commun.">
        <title>Genomic analyses provide insights into spinach domestication and the genetic basis of agronomic traits.</title>
        <authorList>
            <person name="Cai X."/>
            <person name="Sun X."/>
            <person name="Xu C."/>
            <person name="Sun H."/>
            <person name="Wang X."/>
            <person name="Ge C."/>
            <person name="Zhang Z."/>
            <person name="Wang Q."/>
            <person name="Fei Z."/>
            <person name="Jiao C."/>
            <person name="Wang Q."/>
        </authorList>
    </citation>
    <scope>NUCLEOTIDE SEQUENCE [LARGE SCALE GENOMIC DNA]</scope>
    <source>
        <strain evidence="6">cv. Varoflay</strain>
    </source>
</reference>
<dbReference type="GeneID" id="110783058"/>
<keyword evidence="4" id="KW-0539">Nucleus</keyword>
<sequence length="217" mass="24627">MSNLLPLPGFCFDPSDYELLNFLLRKINDKPLPVCPRMPDANIYGDHPSQVFDSFGQSDFEEEDTVRYFFTELQPVSKKKGVITKNVIRRVGGYGYWKNAVPKPIMVKNNQGEYVKVGSRTSLKFIKDEAIVDDHVEWSMIEISTHDSNWVLCKITKKILKQVSNKRQLQCQETSSSIISTNSATTTVADDGVQGNAFLSKLINLDFDEPFGFVFNN</sequence>
<dbReference type="KEGG" id="soe:110783058"/>
<feature type="domain" description="NAC" evidence="5">
    <location>
        <begin position="6"/>
        <end position="166"/>
    </location>
</feature>
<evidence type="ECO:0000259" key="5">
    <source>
        <dbReference type="PROSITE" id="PS51005"/>
    </source>
</evidence>
<dbReference type="InterPro" id="IPR036093">
    <property type="entry name" value="NAC_dom_sf"/>
</dbReference>
<dbReference type="SUPFAM" id="SSF101941">
    <property type="entry name" value="NAC domain"/>
    <property type="match status" value="1"/>
</dbReference>
<dbReference type="PANTHER" id="PTHR31719:SF179">
    <property type="entry name" value="OS08G0148400 PROTEIN"/>
    <property type="match status" value="1"/>
</dbReference>
<dbReference type="Gene3D" id="2.170.150.80">
    <property type="entry name" value="NAC domain"/>
    <property type="match status" value="1"/>
</dbReference>
<keyword evidence="1" id="KW-0805">Transcription regulation</keyword>
<reference evidence="7" key="2">
    <citation type="submission" date="2025-08" db="UniProtKB">
        <authorList>
            <consortium name="RefSeq"/>
        </authorList>
    </citation>
    <scope>IDENTIFICATION</scope>
    <source>
        <tissue evidence="7">Leaf</tissue>
    </source>
</reference>
<proteinExistence type="predicted"/>
<evidence type="ECO:0000256" key="1">
    <source>
        <dbReference type="ARBA" id="ARBA00023015"/>
    </source>
</evidence>
<keyword evidence="3" id="KW-0804">Transcription</keyword>
<evidence type="ECO:0000313" key="6">
    <source>
        <dbReference type="Proteomes" id="UP000813463"/>
    </source>
</evidence>
<gene>
    <name evidence="7" type="primary">LOC110783058</name>
</gene>
<dbReference type="RefSeq" id="XP_021843045.1">
    <property type="nucleotide sequence ID" value="XM_021987353.1"/>
</dbReference>
<dbReference type="Pfam" id="PF02365">
    <property type="entry name" value="NAM"/>
    <property type="match status" value="1"/>
</dbReference>
<dbReference type="PROSITE" id="PS51005">
    <property type="entry name" value="NAC"/>
    <property type="match status" value="1"/>
</dbReference>
<organism evidence="6 7">
    <name type="scientific">Spinacia oleracea</name>
    <name type="common">Spinach</name>
    <dbReference type="NCBI Taxonomy" id="3562"/>
    <lineage>
        <taxon>Eukaryota</taxon>
        <taxon>Viridiplantae</taxon>
        <taxon>Streptophyta</taxon>
        <taxon>Embryophyta</taxon>
        <taxon>Tracheophyta</taxon>
        <taxon>Spermatophyta</taxon>
        <taxon>Magnoliopsida</taxon>
        <taxon>eudicotyledons</taxon>
        <taxon>Gunneridae</taxon>
        <taxon>Pentapetalae</taxon>
        <taxon>Caryophyllales</taxon>
        <taxon>Chenopodiaceae</taxon>
        <taxon>Chenopodioideae</taxon>
        <taxon>Anserineae</taxon>
        <taxon>Spinacia</taxon>
    </lineage>
</organism>
<dbReference type="AlphaFoldDB" id="A0A9R0JQN7"/>
<evidence type="ECO:0000256" key="4">
    <source>
        <dbReference type="ARBA" id="ARBA00023242"/>
    </source>
</evidence>
<dbReference type="InterPro" id="IPR003441">
    <property type="entry name" value="NAC-dom"/>
</dbReference>
<protein>
    <submittedName>
        <fullName evidence="7">NAC domain-containing protein 2-like</fullName>
    </submittedName>
</protein>
<dbReference type="GO" id="GO:0003677">
    <property type="term" value="F:DNA binding"/>
    <property type="evidence" value="ECO:0007669"/>
    <property type="project" value="UniProtKB-KW"/>
</dbReference>
<keyword evidence="6" id="KW-1185">Reference proteome</keyword>